<dbReference type="EMBL" id="KZ821227">
    <property type="protein sequence ID" value="PYH46516.1"/>
    <property type="molecule type" value="Genomic_DNA"/>
</dbReference>
<accession>A0A318ZG33</accession>
<dbReference type="GeneID" id="37078545"/>
<organism evidence="2 3">
    <name type="scientific">Aspergillus saccharolyticus JOP 1030-1</name>
    <dbReference type="NCBI Taxonomy" id="1450539"/>
    <lineage>
        <taxon>Eukaryota</taxon>
        <taxon>Fungi</taxon>
        <taxon>Dikarya</taxon>
        <taxon>Ascomycota</taxon>
        <taxon>Pezizomycotina</taxon>
        <taxon>Eurotiomycetes</taxon>
        <taxon>Eurotiomycetidae</taxon>
        <taxon>Eurotiales</taxon>
        <taxon>Aspergillaceae</taxon>
        <taxon>Aspergillus</taxon>
        <taxon>Aspergillus subgen. Circumdati</taxon>
    </lineage>
</organism>
<gene>
    <name evidence="2" type="ORF">BP01DRAFT_381567</name>
</gene>
<dbReference type="OrthoDB" id="5400409at2759"/>
<protein>
    <submittedName>
        <fullName evidence="2">Uncharacterized protein</fullName>
    </submittedName>
</protein>
<evidence type="ECO:0000313" key="2">
    <source>
        <dbReference type="EMBL" id="PYH46516.1"/>
    </source>
</evidence>
<keyword evidence="3" id="KW-1185">Reference proteome</keyword>
<sequence>MSEIAALKSDKETRDATVGLVKATERNQLENLEMLRSIKTMTSQISLLLRRCMLESGTDTDCFDAHHPSHRGSRLQRALLESEHVLSAIPENDGMLTQVDSQRYQTVLDRIREISERLSNLTRRLDTYDPHGPTPESGSVGRVERIDDNNSETLSIAAMVRFLHQVSDDVRDALGMVGYGHELVPTVACPDQIKI</sequence>
<evidence type="ECO:0000256" key="1">
    <source>
        <dbReference type="SAM" id="MobiDB-lite"/>
    </source>
</evidence>
<reference evidence="2 3" key="1">
    <citation type="submission" date="2016-12" db="EMBL/GenBank/DDBJ databases">
        <title>The genomes of Aspergillus section Nigri reveals drivers in fungal speciation.</title>
        <authorList>
            <consortium name="DOE Joint Genome Institute"/>
            <person name="Vesth T.C."/>
            <person name="Nybo J."/>
            <person name="Theobald S."/>
            <person name="Brandl J."/>
            <person name="Frisvad J.C."/>
            <person name="Nielsen K.F."/>
            <person name="Lyhne E.K."/>
            <person name="Kogle M.E."/>
            <person name="Kuo A."/>
            <person name="Riley R."/>
            <person name="Clum A."/>
            <person name="Nolan M."/>
            <person name="Lipzen A."/>
            <person name="Salamov A."/>
            <person name="Henrissat B."/>
            <person name="Wiebenga A."/>
            <person name="De Vries R.P."/>
            <person name="Grigoriev I.V."/>
            <person name="Mortensen U.H."/>
            <person name="Andersen M.R."/>
            <person name="Baker S.E."/>
        </authorList>
    </citation>
    <scope>NUCLEOTIDE SEQUENCE [LARGE SCALE GENOMIC DNA]</scope>
    <source>
        <strain evidence="2 3">JOP 1030-1</strain>
    </source>
</reference>
<name>A0A318ZG33_9EURO</name>
<feature type="region of interest" description="Disordered" evidence="1">
    <location>
        <begin position="124"/>
        <end position="144"/>
    </location>
</feature>
<evidence type="ECO:0000313" key="3">
    <source>
        <dbReference type="Proteomes" id="UP000248349"/>
    </source>
</evidence>
<proteinExistence type="predicted"/>
<dbReference type="AlphaFoldDB" id="A0A318ZG33"/>
<dbReference type="Proteomes" id="UP000248349">
    <property type="component" value="Unassembled WGS sequence"/>
</dbReference>
<dbReference type="RefSeq" id="XP_025432498.1">
    <property type="nucleotide sequence ID" value="XM_025577316.1"/>
</dbReference>